<evidence type="ECO:0000313" key="2">
    <source>
        <dbReference type="Proteomes" id="UP001207430"/>
    </source>
</evidence>
<dbReference type="AlphaFoldDB" id="A0AAW5W5K3"/>
<sequence>MHNYIFPRNNGITLIKTEEYIPQGSIYDIDGRDHLCMHVTLIDGTYGYLLPIGTAYNHQWAIGQINVARPNPLAFDIN</sequence>
<dbReference type="RefSeq" id="WP_267449386.1">
    <property type="nucleotide sequence ID" value="NZ_JANDBG010000021.1"/>
</dbReference>
<comment type="caution">
    <text evidence="1">The sequence shown here is derived from an EMBL/GenBank/DDBJ whole genome shotgun (WGS) entry which is preliminary data.</text>
</comment>
<dbReference type="EMBL" id="JANDBG010000021">
    <property type="protein sequence ID" value="MCX9003887.1"/>
    <property type="molecule type" value="Genomic_DNA"/>
</dbReference>
<protein>
    <submittedName>
        <fullName evidence="1">Uncharacterized protein</fullName>
    </submittedName>
</protein>
<accession>A0AAW5W5K3</accession>
<evidence type="ECO:0000313" key="1">
    <source>
        <dbReference type="EMBL" id="MCX9003887.1"/>
    </source>
</evidence>
<organism evidence="1 2">
    <name type="scientific">Citrobacter portucalensis</name>
    <dbReference type="NCBI Taxonomy" id="1639133"/>
    <lineage>
        <taxon>Bacteria</taxon>
        <taxon>Pseudomonadati</taxon>
        <taxon>Pseudomonadota</taxon>
        <taxon>Gammaproteobacteria</taxon>
        <taxon>Enterobacterales</taxon>
        <taxon>Enterobacteriaceae</taxon>
        <taxon>Citrobacter</taxon>
        <taxon>Citrobacter freundii complex</taxon>
    </lineage>
</organism>
<dbReference type="Proteomes" id="UP001207430">
    <property type="component" value="Unassembled WGS sequence"/>
</dbReference>
<reference evidence="1" key="1">
    <citation type="submission" date="2022-07" db="EMBL/GenBank/DDBJ databases">
        <title>Genome Sequence of Citrobacter portucalensis from Edible Snails.</title>
        <authorList>
            <person name="Okafor A.C."/>
            <person name="Ogbo F.C."/>
            <person name="Ruppitsch W."/>
            <person name="Allerberger F."/>
        </authorList>
    </citation>
    <scope>NUCLEOTIDE SEQUENCE</scope>
    <source>
        <strain evidence="1">Igbk 7</strain>
    </source>
</reference>
<proteinExistence type="predicted"/>
<gene>
    <name evidence="1" type="ORF">NLN86_19845</name>
</gene>
<name>A0AAW5W5K3_9ENTR</name>